<reference evidence="1 2" key="1">
    <citation type="journal article" date="2004" name="Proc. Natl. Acad. Sci. U.S.A.">
        <title>The complete genomic sequence of Nocardia farcinica IFM 10152.</title>
        <authorList>
            <person name="Ishikawa J."/>
            <person name="Yamashita A."/>
            <person name="Mikami Y."/>
            <person name="Hoshino Y."/>
            <person name="Kurita H."/>
            <person name="Hotta K."/>
            <person name="Shiba T."/>
            <person name="Hattori M."/>
        </authorList>
    </citation>
    <scope>NUCLEOTIDE SEQUENCE [LARGE SCALE GENOMIC DNA]</scope>
    <source>
        <strain evidence="1 2">IFM 10152</strain>
    </source>
</reference>
<organism evidence="1 2">
    <name type="scientific">Nocardia farcinica (strain IFM 10152)</name>
    <dbReference type="NCBI Taxonomy" id="247156"/>
    <lineage>
        <taxon>Bacteria</taxon>
        <taxon>Bacillati</taxon>
        <taxon>Actinomycetota</taxon>
        <taxon>Actinomycetes</taxon>
        <taxon>Mycobacteriales</taxon>
        <taxon>Nocardiaceae</taxon>
        <taxon>Nocardia</taxon>
    </lineage>
</organism>
<sequence length="97" mass="10779">MIRHRGGGFDDNGDPIPYTDVDLRARAVAPGATAEYQDRGRNGQTVEMTVYFYPAVDLTGSDELTVRGERYLVQVEQWKSPRTRRTGTVALCSRGEG</sequence>
<dbReference type="Proteomes" id="UP000006820">
    <property type="component" value="Chromosome"/>
</dbReference>
<dbReference type="AlphaFoldDB" id="Q5Z3V3"/>
<dbReference type="EMBL" id="AP006618">
    <property type="protein sequence ID" value="BAD54888.1"/>
    <property type="molecule type" value="Genomic_DNA"/>
</dbReference>
<dbReference type="HOGENOM" id="CLU_2343882_0_0_11"/>
<dbReference type="STRING" id="247156.NFA_460"/>
<dbReference type="KEGG" id="nfa:NFA_460"/>
<evidence type="ECO:0008006" key="3">
    <source>
        <dbReference type="Google" id="ProtNLM"/>
    </source>
</evidence>
<dbReference type="eggNOG" id="ENOG5031ETY">
    <property type="taxonomic scope" value="Bacteria"/>
</dbReference>
<keyword evidence="2" id="KW-1185">Reference proteome</keyword>
<accession>Q5Z3V3</accession>
<proteinExistence type="predicted"/>
<name>Q5Z3V3_NOCFA</name>
<gene>
    <name evidence="1" type="ordered locus">NFA_460</name>
</gene>
<protein>
    <recommendedName>
        <fullName evidence="3">Phage head-tail adaptor</fullName>
    </recommendedName>
</protein>
<evidence type="ECO:0000313" key="2">
    <source>
        <dbReference type="Proteomes" id="UP000006820"/>
    </source>
</evidence>
<evidence type="ECO:0000313" key="1">
    <source>
        <dbReference type="EMBL" id="BAD54888.1"/>
    </source>
</evidence>